<protein>
    <recommendedName>
        <fullName evidence="3">Transposase</fullName>
    </recommendedName>
</protein>
<dbReference type="EMBL" id="LYUD01000156">
    <property type="protein sequence ID" value="OAZ61293.1"/>
    <property type="molecule type" value="Genomic_DNA"/>
</dbReference>
<comment type="caution">
    <text evidence="1">The sequence shown here is derived from an EMBL/GenBank/DDBJ whole genome shotgun (WGS) entry which is preliminary data.</text>
</comment>
<dbReference type="RefSeq" id="WP_064776468.1">
    <property type="nucleotide sequence ID" value="NZ_LYUD01000156.1"/>
</dbReference>
<organism evidence="1 2">
    <name type="scientific">Acetobacter pasteurianus</name>
    <name type="common">Acetobacter turbidans</name>
    <dbReference type="NCBI Taxonomy" id="438"/>
    <lineage>
        <taxon>Bacteria</taxon>
        <taxon>Pseudomonadati</taxon>
        <taxon>Pseudomonadota</taxon>
        <taxon>Alphaproteobacteria</taxon>
        <taxon>Acetobacterales</taxon>
        <taxon>Acetobacteraceae</taxon>
        <taxon>Acetobacter</taxon>
    </lineage>
</organism>
<dbReference type="AlphaFoldDB" id="A0A1A0CDY9"/>
<evidence type="ECO:0008006" key="3">
    <source>
        <dbReference type="Google" id="ProtNLM"/>
    </source>
</evidence>
<proteinExistence type="predicted"/>
<gene>
    <name evidence="1" type="ORF">SRCM100623_02796</name>
</gene>
<reference evidence="1 2" key="1">
    <citation type="submission" date="2016-05" db="EMBL/GenBank/DDBJ databases">
        <title>Genome sequencing of Acetobacter pasteurianus strain SRCM100623.</title>
        <authorList>
            <person name="Song Y.R."/>
        </authorList>
    </citation>
    <scope>NUCLEOTIDE SEQUENCE [LARGE SCALE GENOMIC DNA]</scope>
    <source>
        <strain evidence="1 2">SRCM100623</strain>
    </source>
</reference>
<evidence type="ECO:0000313" key="1">
    <source>
        <dbReference type="EMBL" id="OAZ61293.1"/>
    </source>
</evidence>
<accession>A0A1A0CDY9</accession>
<dbReference type="PATRIC" id="fig|438.15.peg.3089"/>
<evidence type="ECO:0000313" key="2">
    <source>
        <dbReference type="Proteomes" id="UP000093796"/>
    </source>
</evidence>
<sequence>MAREALNWRELDPKIRHYDRCGFSIRRQASKLSISEISIKKRRAFLGITKKKHAAQENSSHVAS</sequence>
<dbReference type="Proteomes" id="UP000093796">
    <property type="component" value="Unassembled WGS sequence"/>
</dbReference>
<name>A0A1A0CDY9_ACEPA</name>